<sequence length="505" mass="58900">MEFKELSIEEESKRFLNHLEIDDNSRLIFSGIFGIGKTYFLNKFFAKKKDEYETIRINPVNYSVSQNSDIFELVKFDIGYQLFSKDLSFEKFEIDAKVASEYYLLHNYKEIIHLLISNLSKIDRRIDGIVSTVTLLNKKIEEYKDDIGKNEQKELIAFLKNFTENTGTHREENTITELLSKLIESLKKKSPKKKTVLIIDDLDRIDPEHIFRILNVFSAHMDFQDNLDENKFGFDKIILVCDINNVRGIFHSKYGSDIDFSGYIDKFYTHEVFEYSYTKVISESLDKFFKSVKVSGENKSQITFENSNGYLVSELKFILMHLIEGHCLSMRSLINFLKSELHITDSSIKVDKFGSHIINSNYTDIFLIFKILSKIMNGGHNLLLALDKLIKYKPLIQFFDRRTYSNISLGNLVMIVDFKNSNLFPTSQKYIYKNEALDISISYKIDYNSGKLGVLGEVMRVTDFEDDIETTNLDYNESYTVSQIPYFQIFKNAFVNSQFIGEELK</sequence>
<evidence type="ECO:0000313" key="3">
    <source>
        <dbReference type="Proteomes" id="UP000295274"/>
    </source>
</evidence>
<dbReference type="Gene3D" id="3.40.50.300">
    <property type="entry name" value="P-loop containing nucleotide triphosphate hydrolases"/>
    <property type="match status" value="1"/>
</dbReference>
<dbReference type="Pfam" id="PF07693">
    <property type="entry name" value="KAP_NTPase"/>
    <property type="match status" value="1"/>
</dbReference>
<evidence type="ECO:0000259" key="1">
    <source>
        <dbReference type="Pfam" id="PF07693"/>
    </source>
</evidence>
<name>A0A4V3E0Z6_9FLAO</name>
<keyword evidence="3" id="KW-1185">Reference proteome</keyword>
<protein>
    <submittedName>
        <fullName evidence="2">KAP-like P-loop domain-containing protein</fullName>
    </submittedName>
</protein>
<dbReference type="AlphaFoldDB" id="A0A4V3E0Z6"/>
<dbReference type="EMBL" id="SNZW01000020">
    <property type="protein sequence ID" value="TDS10866.1"/>
    <property type="molecule type" value="Genomic_DNA"/>
</dbReference>
<dbReference type="RefSeq" id="WP_133674677.1">
    <property type="nucleotide sequence ID" value="NZ_SNZW01000020.1"/>
</dbReference>
<reference evidence="2 3" key="1">
    <citation type="submission" date="2019-03" db="EMBL/GenBank/DDBJ databases">
        <title>Genomic Encyclopedia of Type Strains, Phase III (KMG-III): the genomes of soil and plant-associated and newly described type strains.</title>
        <authorList>
            <person name="Whitman W."/>
        </authorList>
    </citation>
    <scope>NUCLEOTIDE SEQUENCE [LARGE SCALE GENOMIC DNA]</scope>
    <source>
        <strain evidence="2 3">CECT 8455</strain>
    </source>
</reference>
<gene>
    <name evidence="2" type="ORF">DFQ03_3757</name>
</gene>
<dbReference type="Proteomes" id="UP000295274">
    <property type="component" value="Unassembled WGS sequence"/>
</dbReference>
<proteinExistence type="predicted"/>
<feature type="domain" description="KAP NTPase" evidence="1">
    <location>
        <begin position="27"/>
        <end position="336"/>
    </location>
</feature>
<dbReference type="InterPro" id="IPR027417">
    <property type="entry name" value="P-loop_NTPase"/>
</dbReference>
<dbReference type="InterPro" id="IPR011646">
    <property type="entry name" value="KAP_P-loop"/>
</dbReference>
<dbReference type="OrthoDB" id="871734at2"/>
<dbReference type="SUPFAM" id="SSF52540">
    <property type="entry name" value="P-loop containing nucleoside triphosphate hydrolases"/>
    <property type="match status" value="1"/>
</dbReference>
<evidence type="ECO:0000313" key="2">
    <source>
        <dbReference type="EMBL" id="TDS10866.1"/>
    </source>
</evidence>
<organism evidence="2 3">
    <name type="scientific">Maribacter caenipelagi</name>
    <dbReference type="NCBI Taxonomy" id="1447781"/>
    <lineage>
        <taxon>Bacteria</taxon>
        <taxon>Pseudomonadati</taxon>
        <taxon>Bacteroidota</taxon>
        <taxon>Flavobacteriia</taxon>
        <taxon>Flavobacteriales</taxon>
        <taxon>Flavobacteriaceae</taxon>
        <taxon>Maribacter</taxon>
    </lineage>
</organism>
<comment type="caution">
    <text evidence="2">The sequence shown here is derived from an EMBL/GenBank/DDBJ whole genome shotgun (WGS) entry which is preliminary data.</text>
</comment>
<accession>A0A4V3E0Z6</accession>